<protein>
    <recommendedName>
        <fullName evidence="4">TraB/GumN family protein</fullName>
    </recommendedName>
</protein>
<proteinExistence type="predicted"/>
<feature type="signal peptide" evidence="1">
    <location>
        <begin position="1"/>
        <end position="19"/>
    </location>
</feature>
<feature type="chain" id="PRO_5042838533" description="TraB/GumN family protein" evidence="1">
    <location>
        <begin position="20"/>
        <end position="350"/>
    </location>
</feature>
<name>A0AAP5AIQ4_9GAMM</name>
<dbReference type="Pfam" id="PF18950">
    <property type="entry name" value="DUF5694"/>
    <property type="match status" value="1"/>
</dbReference>
<dbReference type="RefSeq" id="WP_307107311.1">
    <property type="nucleotide sequence ID" value="NZ_JAUTAS010000001.1"/>
</dbReference>
<evidence type="ECO:0000313" key="3">
    <source>
        <dbReference type="Proteomes" id="UP001226084"/>
    </source>
</evidence>
<gene>
    <name evidence="2" type="ORF">QE424_002613</name>
</gene>
<evidence type="ECO:0000313" key="2">
    <source>
        <dbReference type="EMBL" id="MDQ1109454.1"/>
    </source>
</evidence>
<evidence type="ECO:0000256" key="1">
    <source>
        <dbReference type="SAM" id="SignalP"/>
    </source>
</evidence>
<sequence>MQRRLWIATLLVSAFPSLAAAPVDLATLDREMTGPRTQVLVLGSVHLSEVEGGVQPGALGPLLDKLAAYKPDIITVEAISGEQCDLADRHASVYGPDYCASTDVARTATGLQIPAAIEKINAALDTWPKAPTPAQRRQLAAWMLAANERASAYTQWLQLPPVERRAGDGLDATLVALLNTIASRQNESYLIAAQLAARLGLPRVYAIDDHTGDNIQVKDPKAFGTSLEQAWNAGKAELDKNTAIEDRLAKARDLLPLYRFINAPERLNVLTDVNVGATLRATSAEHYPQIWVSGWEIRNLRMVANIQQTFRERPGVRVLSVVGASHKPWFDQWLGQMQGVDIVDAEQALR</sequence>
<keyword evidence="1" id="KW-0732">Signal</keyword>
<reference evidence="2" key="1">
    <citation type="submission" date="2023-07" db="EMBL/GenBank/DDBJ databases">
        <title>Functional and genomic diversity of the sorghum phyllosphere microbiome.</title>
        <authorList>
            <person name="Shade A."/>
        </authorList>
    </citation>
    <scope>NUCLEOTIDE SEQUENCE</scope>
    <source>
        <strain evidence="2">SORGH_AS_0457</strain>
    </source>
</reference>
<dbReference type="EMBL" id="JAUTAS010000001">
    <property type="protein sequence ID" value="MDQ1109454.1"/>
    <property type="molecule type" value="Genomic_DNA"/>
</dbReference>
<dbReference type="InterPro" id="IPR043749">
    <property type="entry name" value="DUF5694"/>
</dbReference>
<organism evidence="2 3">
    <name type="scientific">Stenotrophomonas rhizophila</name>
    <dbReference type="NCBI Taxonomy" id="216778"/>
    <lineage>
        <taxon>Bacteria</taxon>
        <taxon>Pseudomonadati</taxon>
        <taxon>Pseudomonadota</taxon>
        <taxon>Gammaproteobacteria</taxon>
        <taxon>Lysobacterales</taxon>
        <taxon>Lysobacteraceae</taxon>
        <taxon>Stenotrophomonas</taxon>
    </lineage>
</organism>
<dbReference type="Proteomes" id="UP001226084">
    <property type="component" value="Unassembled WGS sequence"/>
</dbReference>
<accession>A0AAP5AIQ4</accession>
<comment type="caution">
    <text evidence="2">The sequence shown here is derived from an EMBL/GenBank/DDBJ whole genome shotgun (WGS) entry which is preliminary data.</text>
</comment>
<evidence type="ECO:0008006" key="4">
    <source>
        <dbReference type="Google" id="ProtNLM"/>
    </source>
</evidence>
<dbReference type="AlphaFoldDB" id="A0AAP5AIQ4"/>